<dbReference type="Proteomes" id="UP001601288">
    <property type="component" value="Unassembled WGS sequence"/>
</dbReference>
<dbReference type="RefSeq" id="WP_358282817.1">
    <property type="nucleotide sequence ID" value="NZ_JBEYGJ010000014.1"/>
</dbReference>
<gene>
    <name evidence="1" type="ORF">ACFYM3_13815</name>
</gene>
<accession>A0ABW6LB56</accession>
<name>A0ABW6LB56_9ACTN</name>
<comment type="caution">
    <text evidence="1">The sequence shown here is derived from an EMBL/GenBank/DDBJ whole genome shotgun (WGS) entry which is preliminary data.</text>
</comment>
<dbReference type="EMBL" id="JBIAFP010000007">
    <property type="protein sequence ID" value="MFE9225685.1"/>
    <property type="molecule type" value="Genomic_DNA"/>
</dbReference>
<keyword evidence="2" id="KW-1185">Reference proteome</keyword>
<sequence>MFHRIRRRAKEPSEAQREFAELHAQLQNQLPPGFEVPPVEPERTESATLVDDFLPPELRVPSHDQVDGKMMPWRQPLVLDGEMVACAECGSYRDWLILSTRDQIWLRCLVGHQQQETRLDTAWFNRNFGPADATHATFEDCLRHLGH</sequence>
<protein>
    <submittedName>
        <fullName evidence="1">Uncharacterized protein</fullName>
    </submittedName>
</protein>
<reference evidence="1 2" key="1">
    <citation type="submission" date="2024-10" db="EMBL/GenBank/DDBJ databases">
        <title>The Natural Products Discovery Center: Release of the First 8490 Sequenced Strains for Exploring Actinobacteria Biosynthetic Diversity.</title>
        <authorList>
            <person name="Kalkreuter E."/>
            <person name="Kautsar S.A."/>
            <person name="Yang D."/>
            <person name="Bader C.D."/>
            <person name="Teijaro C.N."/>
            <person name="Fluegel L."/>
            <person name="Davis C.M."/>
            <person name="Simpson J.R."/>
            <person name="Lauterbach L."/>
            <person name="Steele A.D."/>
            <person name="Gui C."/>
            <person name="Meng S."/>
            <person name="Li G."/>
            <person name="Viehrig K."/>
            <person name="Ye F."/>
            <person name="Su P."/>
            <person name="Kiefer A.F."/>
            <person name="Nichols A."/>
            <person name="Cepeda A.J."/>
            <person name="Yan W."/>
            <person name="Fan B."/>
            <person name="Jiang Y."/>
            <person name="Adhikari A."/>
            <person name="Zheng C.-J."/>
            <person name="Schuster L."/>
            <person name="Cowan T.M."/>
            <person name="Smanski M.J."/>
            <person name="Chevrette M.G."/>
            <person name="De Carvalho L.P.S."/>
            <person name="Shen B."/>
        </authorList>
    </citation>
    <scope>NUCLEOTIDE SEQUENCE [LARGE SCALE GENOMIC DNA]</scope>
    <source>
        <strain evidence="1 2">NPDC007066</strain>
    </source>
</reference>
<evidence type="ECO:0000313" key="1">
    <source>
        <dbReference type="EMBL" id="MFE9225685.1"/>
    </source>
</evidence>
<organism evidence="1 2">
    <name type="scientific">Streptomyces massasporeus</name>
    <dbReference type="NCBI Taxonomy" id="67324"/>
    <lineage>
        <taxon>Bacteria</taxon>
        <taxon>Bacillati</taxon>
        <taxon>Actinomycetota</taxon>
        <taxon>Actinomycetes</taxon>
        <taxon>Kitasatosporales</taxon>
        <taxon>Streptomycetaceae</taxon>
        <taxon>Streptomyces</taxon>
    </lineage>
</organism>
<evidence type="ECO:0000313" key="2">
    <source>
        <dbReference type="Proteomes" id="UP001601288"/>
    </source>
</evidence>
<proteinExistence type="predicted"/>